<gene>
    <name evidence="2" type="ORF">SAMN06295960_0224</name>
</gene>
<dbReference type="RefSeq" id="WP_085492516.1">
    <property type="nucleotide sequence ID" value="NZ_FXAZ01000001.1"/>
</dbReference>
<dbReference type="InterPro" id="IPR052535">
    <property type="entry name" value="Bacilysin_H2HPP_isomerase"/>
</dbReference>
<dbReference type="AlphaFoldDB" id="A0A1X7I8L9"/>
<dbReference type="SUPFAM" id="SSF51182">
    <property type="entry name" value="RmlC-like cupins"/>
    <property type="match status" value="1"/>
</dbReference>
<accession>A0A1X7I8L9</accession>
<evidence type="ECO:0000259" key="1">
    <source>
        <dbReference type="Pfam" id="PF07883"/>
    </source>
</evidence>
<dbReference type="Gene3D" id="2.60.120.10">
    <property type="entry name" value="Jelly Rolls"/>
    <property type="match status" value="1"/>
</dbReference>
<feature type="domain" description="Cupin type-2" evidence="1">
    <location>
        <begin position="29"/>
        <end position="85"/>
    </location>
</feature>
<reference evidence="2 3" key="1">
    <citation type="submission" date="2017-04" db="EMBL/GenBank/DDBJ databases">
        <authorList>
            <person name="Afonso C.L."/>
            <person name="Miller P.J."/>
            <person name="Scott M.A."/>
            <person name="Spackman E."/>
            <person name="Goraichik I."/>
            <person name="Dimitrov K.M."/>
            <person name="Suarez D.L."/>
            <person name="Swayne D.E."/>
        </authorList>
    </citation>
    <scope>NUCLEOTIDE SEQUENCE [LARGE SCALE GENOMIC DNA]</scope>
    <source>
        <strain evidence="2 3">11</strain>
    </source>
</reference>
<name>A0A1X7I8L9_9BACL</name>
<dbReference type="EMBL" id="FXAZ01000001">
    <property type="protein sequence ID" value="SMG10913.1"/>
    <property type="molecule type" value="Genomic_DNA"/>
</dbReference>
<dbReference type="InterPro" id="IPR025499">
    <property type="entry name" value="KdgF"/>
</dbReference>
<dbReference type="PANTHER" id="PTHR40112">
    <property type="entry name" value="H2HPP ISOMERASE"/>
    <property type="match status" value="1"/>
</dbReference>
<dbReference type="CDD" id="cd02238">
    <property type="entry name" value="cupin_KdgF"/>
    <property type="match status" value="1"/>
</dbReference>
<dbReference type="OrthoDB" id="9811153at2"/>
<dbReference type="STRING" id="1852522.SAMN06295960_0224"/>
<dbReference type="Pfam" id="PF07883">
    <property type="entry name" value="Cupin_2"/>
    <property type="match status" value="1"/>
</dbReference>
<organism evidence="2 3">
    <name type="scientific">Paenibacillus aquistagni</name>
    <dbReference type="NCBI Taxonomy" id="1852522"/>
    <lineage>
        <taxon>Bacteria</taxon>
        <taxon>Bacillati</taxon>
        <taxon>Bacillota</taxon>
        <taxon>Bacilli</taxon>
        <taxon>Bacillales</taxon>
        <taxon>Paenibacillaceae</taxon>
        <taxon>Paenibacillus</taxon>
    </lineage>
</organism>
<dbReference type="Proteomes" id="UP000193834">
    <property type="component" value="Unassembled WGS sequence"/>
</dbReference>
<keyword evidence="3" id="KW-1185">Reference proteome</keyword>
<dbReference type="PIRSF" id="PIRSF029883">
    <property type="entry name" value="KdgF"/>
    <property type="match status" value="1"/>
</dbReference>
<evidence type="ECO:0000313" key="2">
    <source>
        <dbReference type="EMBL" id="SMG10913.1"/>
    </source>
</evidence>
<dbReference type="InterPro" id="IPR014710">
    <property type="entry name" value="RmlC-like_jellyroll"/>
</dbReference>
<dbReference type="InterPro" id="IPR011051">
    <property type="entry name" value="RmlC_Cupin_sf"/>
</dbReference>
<sequence length="105" mass="11881">MDTNQPWEQAEPGVTRRIMKPGQALMMMEVQFEAGAEGYMHRHVHEQMSYCLYGKLAFTIEEKTTILEAGDSIVIPSDALHGVKALERSGLLDCFTPLRDDLLNR</sequence>
<protein>
    <submittedName>
        <fullName evidence="2">Cupin domain protein</fullName>
    </submittedName>
</protein>
<dbReference type="InterPro" id="IPR013096">
    <property type="entry name" value="Cupin_2"/>
</dbReference>
<evidence type="ECO:0000313" key="3">
    <source>
        <dbReference type="Proteomes" id="UP000193834"/>
    </source>
</evidence>
<dbReference type="PANTHER" id="PTHR40112:SF1">
    <property type="entry name" value="H2HPP ISOMERASE"/>
    <property type="match status" value="1"/>
</dbReference>
<proteinExistence type="predicted"/>